<dbReference type="CDD" id="cd18186">
    <property type="entry name" value="BTB_POZ_ZBTB_KLHL-like"/>
    <property type="match status" value="1"/>
</dbReference>
<dbReference type="InterPro" id="IPR011705">
    <property type="entry name" value="BACK"/>
</dbReference>
<gene>
    <name evidence="4" type="ORF">PLOB_00027908</name>
</gene>
<dbReference type="SUPFAM" id="SSF54695">
    <property type="entry name" value="POZ domain"/>
    <property type="match status" value="3"/>
</dbReference>
<evidence type="ECO:0000313" key="5">
    <source>
        <dbReference type="Proteomes" id="UP001159405"/>
    </source>
</evidence>
<dbReference type="InterPro" id="IPR015915">
    <property type="entry name" value="Kelch-typ_b-propeller"/>
</dbReference>
<dbReference type="PANTHER" id="PTHR24412:SF441">
    <property type="entry name" value="KELCH-LIKE PROTEIN 28"/>
    <property type="match status" value="1"/>
</dbReference>
<dbReference type="Pfam" id="PF00651">
    <property type="entry name" value="BTB"/>
    <property type="match status" value="3"/>
</dbReference>
<reference evidence="4 5" key="1">
    <citation type="submission" date="2022-05" db="EMBL/GenBank/DDBJ databases">
        <authorList>
            <consortium name="Genoscope - CEA"/>
            <person name="William W."/>
        </authorList>
    </citation>
    <scope>NUCLEOTIDE SEQUENCE [LARGE SCALE GENOMIC DNA]</scope>
</reference>
<dbReference type="SMART" id="SM00875">
    <property type="entry name" value="BACK"/>
    <property type="match status" value="4"/>
</dbReference>
<dbReference type="EMBL" id="CALNXK010000034">
    <property type="protein sequence ID" value="CAH3120430.1"/>
    <property type="molecule type" value="Genomic_DNA"/>
</dbReference>
<dbReference type="Gene3D" id="2.120.10.80">
    <property type="entry name" value="Kelch-type beta propeller"/>
    <property type="match status" value="4"/>
</dbReference>
<dbReference type="InterPro" id="IPR000210">
    <property type="entry name" value="BTB/POZ_dom"/>
</dbReference>
<organism evidence="4 5">
    <name type="scientific">Porites lobata</name>
    <dbReference type="NCBI Taxonomy" id="104759"/>
    <lineage>
        <taxon>Eukaryota</taxon>
        <taxon>Metazoa</taxon>
        <taxon>Cnidaria</taxon>
        <taxon>Anthozoa</taxon>
        <taxon>Hexacorallia</taxon>
        <taxon>Scleractinia</taxon>
        <taxon>Fungiina</taxon>
        <taxon>Poritidae</taxon>
        <taxon>Porites</taxon>
    </lineage>
</organism>
<dbReference type="Pfam" id="PF07707">
    <property type="entry name" value="BACK"/>
    <property type="match status" value="4"/>
</dbReference>
<dbReference type="PROSITE" id="PS50097">
    <property type="entry name" value="BTB"/>
    <property type="match status" value="3"/>
</dbReference>
<sequence>MEDLKPICEVEQNSFCVELLKRLNLQRNQNYLCDITLVAKEGNEFRAHKNVLSAASPFFVKLLQSEMREKDEGVIRFEDISGLILADVLEFIYTGSVEVNETNAKNLIIAAEYLLIEGLKTKSGRFLQQQITCSNCISTFRFAEKYRCEELVANSTKFILDNFASVAESEEFLDQKAEEVEKWISNDEIRLATEEDVLKIILNWIEHDKSERKDKFKKLFGQVRLVLLSRDSLLTVVTHELVRQDSECLTKVLDAIVVVRTASEDINDQSPRKRLETQAIVVGGGEYLLCYLPMLPEKDAWKTMSYLTKEQQNLSHGTKMINFHDQLYTINGNHAQRYDPVFDIWATLRLDIPYRTEYVGVCRGQLYAINIDDNETTGRTSTVKKFDVESNSWQAVHSSSLGCRYDSCIVAAGNCLYVLGGGTTRSYSNQECVTVSERFDIIGHQWEKIADMQQGRAYAFGQQQMTCSNCISTLNFAEKYRCEELVINSTKFMLENFASVAESEEFLSLKAEELETWISNDEIRLSAEEDVFKIILNWIEHDKSERKDKFKKLFGQVRLVLLSRDSLLTLVTHELVRKDPDCLTKVLEAIDVVPTASEDIINQSPRKRLETQAIVVGGGEYLLCYLPLLPEKDAWKTMSNLTKPQQNLSQYTKMINFHDQLYTFNGCSTQRYDPVFNLWATLELGISHRTEYLDCRGQLYAIHIDDSETTGKTSTVKKFDVESYSWLSFHSSESGCRYDSCFVAAGNCLYVLGGEATRNYSHPEYVTVAERFDTIGHQWEKIADMQQERGEAFGVAFQGKIFVAGGKDRSRKEINSCEVYNITTDEWQFIGSLNVPRSHGSMLCVNGTIYVLGGSRPRYANAYTVEVYDPVGNKWTQKTTIPVERIPEKERSSFTGCAMKLSKGSYFCNITLVAKEGNEFKAHRNVLSAASPFFSKLLQSEMKEKEEGVIRFEEISKSILSDVLEFIYTGSVEINEKNARDLIIAADYLLLESLKIISGRFLQKQMTTCNCISTFHFAEKYRCEELVLRSTKFIQDNFTSVAKADEFLNLEAEEVEKWISSENILVAAEEDVFRIIVNWIELNKGERKDKFEQLFRHVRLVLLSRDFLFSDIVTNELVTEHFSILRRVTDAIKLVRATSEDTQIQLARRRLQTHAIVVRGGKKTYCYLPEKDEWKRLADGVSEDRNHTTQLIKFRDQLYSFPRRQYDDTERYDPVFNTWTTLKLSRPVEKLSLAVLNGQIHAIYRPDYRSNPVIQRYDIELCTWETLSSSQNFHYRDASCVVAFGNCLYVLGGYSDKAGRFDTAKGKWEEIASMQTRTNSPSGVVIQGKIFVCDTDNKCAVYEVSTNEWQTMASLTKWDKVSRFCLHSVVSLNQTLYAVGTIKTNFSFEPDKIVAIESYDPKLNKWIQKTSIPINKSSEEETYSFQSEQSLFCLELMKRLNIQRQQSYFCNITLVAKEGNEFKAHRNVLSAASPFFSKLLQSEMKEREEGVIRFEEISKSILSDVLEFIYTGSVEINEKNAKDLIIAADYLLLESLKTISGRFLGKRMSNCNCFSIFYFAEKYRCEELALRSTKFIQDNFTSVAKTDEFLNLGADEVEKWISGENILVGAEEDVFRIILTWIEQNKPERKDKFKQLFRHVRLLLLSRDSFFSNVVTNELVTGHLSLTCASRRRLETDAIVVRGGKKTYCCLPEKDEWKRLADGLSENRNHTTQLIKFHDHLYSFRRHDDTERYEPGFNSWTTLKLDDSCVVALGNCLYVLGGGYSNEAGRFDTAESKWQEIASMPISKYSSCGVATQEKIFVTSAEGQECVVYQVSTNEWHTIPSLNFTRFFSCCMVCVNETVYALGTAENNLSHACEIVVKSYTYQQEL</sequence>
<name>A0ABN8NTL0_9CNID</name>
<evidence type="ECO:0000256" key="1">
    <source>
        <dbReference type="ARBA" id="ARBA00022441"/>
    </source>
</evidence>
<keyword evidence="5" id="KW-1185">Reference proteome</keyword>
<accession>A0ABN8NTL0</accession>
<evidence type="ECO:0000256" key="2">
    <source>
        <dbReference type="ARBA" id="ARBA00022737"/>
    </source>
</evidence>
<feature type="domain" description="BTB" evidence="3">
    <location>
        <begin position="33"/>
        <end position="101"/>
    </location>
</feature>
<dbReference type="Gene3D" id="1.25.40.420">
    <property type="match status" value="4"/>
</dbReference>
<dbReference type="InterPro" id="IPR011333">
    <property type="entry name" value="SKP1/BTB/POZ_sf"/>
</dbReference>
<evidence type="ECO:0000313" key="4">
    <source>
        <dbReference type="EMBL" id="CAH3120430.1"/>
    </source>
</evidence>
<proteinExistence type="predicted"/>
<keyword evidence="2" id="KW-0677">Repeat</keyword>
<dbReference type="SUPFAM" id="SSF117281">
    <property type="entry name" value="Kelch motif"/>
    <property type="match status" value="4"/>
</dbReference>
<feature type="domain" description="BTB" evidence="3">
    <location>
        <begin position="1450"/>
        <end position="1518"/>
    </location>
</feature>
<dbReference type="Gene3D" id="3.30.710.10">
    <property type="entry name" value="Potassium Channel Kv1.1, Chain A"/>
    <property type="match status" value="3"/>
</dbReference>
<evidence type="ECO:0000259" key="3">
    <source>
        <dbReference type="PROSITE" id="PS50097"/>
    </source>
</evidence>
<dbReference type="Pfam" id="PF01344">
    <property type="entry name" value="Kelch_1"/>
    <property type="match status" value="1"/>
</dbReference>
<dbReference type="PANTHER" id="PTHR24412">
    <property type="entry name" value="KELCH PROTEIN"/>
    <property type="match status" value="1"/>
</dbReference>
<feature type="domain" description="BTB" evidence="3">
    <location>
        <begin position="908"/>
        <end position="976"/>
    </location>
</feature>
<dbReference type="InterPro" id="IPR006652">
    <property type="entry name" value="Kelch_1"/>
</dbReference>
<keyword evidence="1" id="KW-0880">Kelch repeat</keyword>
<dbReference type="SMART" id="SM00225">
    <property type="entry name" value="BTB"/>
    <property type="match status" value="3"/>
</dbReference>
<dbReference type="SMART" id="SM00612">
    <property type="entry name" value="Kelch"/>
    <property type="match status" value="7"/>
</dbReference>
<dbReference type="Pfam" id="PF24681">
    <property type="entry name" value="Kelch_KLHDC2_KLHL20_DRC7"/>
    <property type="match status" value="1"/>
</dbReference>
<protein>
    <recommendedName>
        <fullName evidence="3">BTB domain-containing protein</fullName>
    </recommendedName>
</protein>
<dbReference type="Proteomes" id="UP001159405">
    <property type="component" value="Unassembled WGS sequence"/>
</dbReference>
<comment type="caution">
    <text evidence="4">The sequence shown here is derived from an EMBL/GenBank/DDBJ whole genome shotgun (WGS) entry which is preliminary data.</text>
</comment>